<dbReference type="EMBL" id="JBHLWO010000001">
    <property type="protein sequence ID" value="MFC0318185.1"/>
    <property type="molecule type" value="Genomic_DNA"/>
</dbReference>
<evidence type="ECO:0000256" key="4">
    <source>
        <dbReference type="PROSITE-ProRule" id="PRU00050"/>
    </source>
</evidence>
<accession>A0ABV6HH08</accession>
<evidence type="ECO:0000313" key="7">
    <source>
        <dbReference type="Proteomes" id="UP001589774"/>
    </source>
</evidence>
<name>A0ABV6HH08_9SPHI</name>
<keyword evidence="1 4" id="KW-0378">Hydrolase</keyword>
<keyword evidence="7" id="KW-1185">Reference proteome</keyword>
<organism evidence="6 7">
    <name type="scientific">Olivibacter oleidegradans</name>
    <dbReference type="NCBI Taxonomy" id="760123"/>
    <lineage>
        <taxon>Bacteria</taxon>
        <taxon>Pseudomonadati</taxon>
        <taxon>Bacteroidota</taxon>
        <taxon>Sphingobacteriia</taxon>
        <taxon>Sphingobacteriales</taxon>
        <taxon>Sphingobacteriaceae</taxon>
        <taxon>Olivibacter</taxon>
    </lineage>
</organism>
<dbReference type="CDD" id="cd16434">
    <property type="entry name" value="CheB-CheR_fusion"/>
    <property type="match status" value="1"/>
</dbReference>
<feature type="domain" description="CheB-type methylesterase" evidence="5">
    <location>
        <begin position="10"/>
        <end position="193"/>
    </location>
</feature>
<proteinExistence type="predicted"/>
<dbReference type="Pfam" id="PF01339">
    <property type="entry name" value="CheB_methylest"/>
    <property type="match status" value="1"/>
</dbReference>
<comment type="caution">
    <text evidence="6">The sequence shown here is derived from an EMBL/GenBank/DDBJ whole genome shotgun (WGS) entry which is preliminary data.</text>
</comment>
<comment type="catalytic activity">
    <reaction evidence="3">
        <text>[protein]-L-glutamate 5-O-methyl ester + H2O = L-glutamyl-[protein] + methanol + H(+)</text>
        <dbReference type="Rhea" id="RHEA:23236"/>
        <dbReference type="Rhea" id="RHEA-COMP:10208"/>
        <dbReference type="Rhea" id="RHEA-COMP:10311"/>
        <dbReference type="ChEBI" id="CHEBI:15377"/>
        <dbReference type="ChEBI" id="CHEBI:15378"/>
        <dbReference type="ChEBI" id="CHEBI:17790"/>
        <dbReference type="ChEBI" id="CHEBI:29973"/>
        <dbReference type="ChEBI" id="CHEBI:82795"/>
        <dbReference type="EC" id="3.1.1.61"/>
    </reaction>
</comment>
<feature type="active site" evidence="4">
    <location>
        <position position="135"/>
    </location>
</feature>
<evidence type="ECO:0000256" key="1">
    <source>
        <dbReference type="ARBA" id="ARBA00022801"/>
    </source>
</evidence>
<dbReference type="PROSITE" id="PS50122">
    <property type="entry name" value="CHEB"/>
    <property type="match status" value="1"/>
</dbReference>
<sequence length="200" mass="21697">MKTEANDFFLVGIGGSSGGIQAMQTFFESMPFLPNIAFVAITHLSRGYVSNLSAILARYTPYRVIAVKDDVQLASGNIYVITEDSYLECADGKLLKRPRPKESDINRAVDIFLLSLAETFRERAIAIILSGGGNDGLKGAVAVEKRGGLVMSQSPISSQFPQMPLAVIRDNNPSAVLEPAALAEAVVQRVHEKSTNRIRK</sequence>
<dbReference type="InterPro" id="IPR035909">
    <property type="entry name" value="CheB_C"/>
</dbReference>
<dbReference type="PANTHER" id="PTHR42872">
    <property type="entry name" value="PROTEIN-GLUTAMATE METHYLESTERASE/PROTEIN-GLUTAMINE GLUTAMINASE"/>
    <property type="match status" value="1"/>
</dbReference>
<dbReference type="EC" id="3.1.1.61" evidence="2"/>
<dbReference type="PANTHER" id="PTHR42872:SF6">
    <property type="entry name" value="PROTEIN-GLUTAMATE METHYLESTERASE_PROTEIN-GLUTAMINE GLUTAMINASE"/>
    <property type="match status" value="1"/>
</dbReference>
<dbReference type="Proteomes" id="UP001589774">
    <property type="component" value="Unassembled WGS sequence"/>
</dbReference>
<dbReference type="SUPFAM" id="SSF52738">
    <property type="entry name" value="Methylesterase CheB, C-terminal domain"/>
    <property type="match status" value="1"/>
</dbReference>
<evidence type="ECO:0000259" key="5">
    <source>
        <dbReference type="PROSITE" id="PS50122"/>
    </source>
</evidence>
<protein>
    <recommendedName>
        <fullName evidence="2">protein-glutamate methylesterase</fullName>
        <ecNumber evidence="2">3.1.1.61</ecNumber>
    </recommendedName>
</protein>
<gene>
    <name evidence="6" type="ORF">ACFFI0_07680</name>
</gene>
<evidence type="ECO:0000313" key="6">
    <source>
        <dbReference type="EMBL" id="MFC0318185.1"/>
    </source>
</evidence>
<dbReference type="RefSeq" id="WP_130856252.1">
    <property type="nucleotide sequence ID" value="NZ_JBHLWO010000001.1"/>
</dbReference>
<evidence type="ECO:0000256" key="2">
    <source>
        <dbReference type="ARBA" id="ARBA00039140"/>
    </source>
</evidence>
<dbReference type="InterPro" id="IPR000673">
    <property type="entry name" value="Sig_transdc_resp-reg_Me-estase"/>
</dbReference>
<dbReference type="Gene3D" id="3.40.50.180">
    <property type="entry name" value="Methylesterase CheB, C-terminal domain"/>
    <property type="match status" value="1"/>
</dbReference>
<evidence type="ECO:0000256" key="3">
    <source>
        <dbReference type="ARBA" id="ARBA00048267"/>
    </source>
</evidence>
<feature type="active site" evidence="4">
    <location>
        <position position="43"/>
    </location>
</feature>
<feature type="active site" evidence="4">
    <location>
        <position position="16"/>
    </location>
</feature>
<keyword evidence="4" id="KW-0145">Chemotaxis</keyword>
<reference evidence="6 7" key="1">
    <citation type="submission" date="2024-09" db="EMBL/GenBank/DDBJ databases">
        <authorList>
            <person name="Sun Q."/>
            <person name="Mori K."/>
        </authorList>
    </citation>
    <scope>NUCLEOTIDE SEQUENCE [LARGE SCALE GENOMIC DNA]</scope>
    <source>
        <strain evidence="6 7">CCM 7765</strain>
    </source>
</reference>